<dbReference type="Pfam" id="PF09577">
    <property type="entry name" value="Spore_YpjB"/>
    <property type="match status" value="1"/>
</dbReference>
<proteinExistence type="predicted"/>
<dbReference type="EMBL" id="CP026520">
    <property type="protein sequence ID" value="QAV18334.1"/>
    <property type="molecule type" value="Genomic_DNA"/>
</dbReference>
<dbReference type="AlphaFoldDB" id="A0A410WVH2"/>
<keyword evidence="6" id="KW-1185">Reference proteome</keyword>
<dbReference type="InterPro" id="IPR014231">
    <property type="entry name" value="Spore_YpjB"/>
</dbReference>
<keyword evidence="2" id="KW-0732">Signal</keyword>
<feature type="transmembrane region" description="Helical" evidence="1">
    <location>
        <begin position="250"/>
        <end position="272"/>
    </location>
</feature>
<dbReference type="OrthoDB" id="2464294at2"/>
<dbReference type="EMBL" id="JAMDMJ010000001">
    <property type="protein sequence ID" value="MCY9594416.1"/>
    <property type="molecule type" value="Genomic_DNA"/>
</dbReference>
<feature type="signal peptide" evidence="2">
    <location>
        <begin position="1"/>
        <end position="22"/>
    </location>
</feature>
<evidence type="ECO:0000256" key="2">
    <source>
        <dbReference type="SAM" id="SignalP"/>
    </source>
</evidence>
<evidence type="ECO:0000313" key="5">
    <source>
        <dbReference type="Proteomes" id="UP000288943"/>
    </source>
</evidence>
<keyword evidence="1" id="KW-0812">Transmembrane</keyword>
<feature type="chain" id="PRO_5019203573" evidence="2">
    <location>
        <begin position="23"/>
        <end position="289"/>
    </location>
</feature>
<evidence type="ECO:0000313" key="3">
    <source>
        <dbReference type="EMBL" id="MCY9594416.1"/>
    </source>
</evidence>
<name>A0A410WVH2_9BACL</name>
<reference evidence="3 6" key="2">
    <citation type="submission" date="2022-05" db="EMBL/GenBank/DDBJ databases">
        <title>Genome Sequencing of Bee-Associated Microbes.</title>
        <authorList>
            <person name="Dunlap C."/>
        </authorList>
    </citation>
    <scope>NUCLEOTIDE SEQUENCE [LARGE SCALE GENOMIC DNA]</scope>
    <source>
        <strain evidence="3 6">NRRL B-23120</strain>
    </source>
</reference>
<evidence type="ECO:0000313" key="4">
    <source>
        <dbReference type="EMBL" id="QAV18334.1"/>
    </source>
</evidence>
<dbReference type="Proteomes" id="UP000288943">
    <property type="component" value="Chromosome"/>
</dbReference>
<dbReference type="Proteomes" id="UP001527202">
    <property type="component" value="Unassembled WGS sequence"/>
</dbReference>
<dbReference type="PROSITE" id="PS51257">
    <property type="entry name" value="PROKAR_LIPOPROTEIN"/>
    <property type="match status" value="1"/>
</dbReference>
<gene>
    <name evidence="3" type="ORF">M5X16_01305</name>
    <name evidence="4" type="ORF">PC41400_11910</name>
</gene>
<keyword evidence="1" id="KW-1133">Transmembrane helix</keyword>
<dbReference type="GeneID" id="95375514"/>
<protein>
    <submittedName>
        <fullName evidence="3 4">Sporulation protein</fullName>
    </submittedName>
</protein>
<keyword evidence="1" id="KW-0472">Membrane</keyword>
<evidence type="ECO:0000313" key="6">
    <source>
        <dbReference type="Proteomes" id="UP001527202"/>
    </source>
</evidence>
<evidence type="ECO:0000256" key="1">
    <source>
        <dbReference type="SAM" id="Phobius"/>
    </source>
</evidence>
<organism evidence="4 5">
    <name type="scientific">Paenibacillus chitinolyticus</name>
    <dbReference type="NCBI Taxonomy" id="79263"/>
    <lineage>
        <taxon>Bacteria</taxon>
        <taxon>Bacillati</taxon>
        <taxon>Bacillota</taxon>
        <taxon>Bacilli</taxon>
        <taxon>Bacillales</taxon>
        <taxon>Paenibacillaceae</taxon>
        <taxon>Paenibacillus</taxon>
    </lineage>
</organism>
<sequence>MLFSSCKRIIGLLGAWAIFASAAVGCGPAPREAVPAASMTPVQMKTAESLNEAAEELYKLSEQGKTTEARIELEQLGELATKLTYDGSITIEGLHALTETITGAKKTYASVSFSQDEGRFAAAKIRLAADALTHRGQPMWLQYYKLIKDDLKRIETNVAARKKLEALLDYNKLYRHMSTIRPALLISRAPAEVEKLDSLLMFMRKGLAAPALDKTNLLQASGEFGRTIDGIFGRSDREAFLPLPDTQEPVFWSLVVGAFIIGVLLFAGWRMFRLKPGYDTVRHKNREGF</sequence>
<reference evidence="4 5" key="1">
    <citation type="submission" date="2018-01" db="EMBL/GenBank/DDBJ databases">
        <title>The whole genome sequencing and assembly of Paenibacillus chitinolyticus KCCM 41400 strain.</title>
        <authorList>
            <person name="Kim J.-Y."/>
            <person name="Park M.-K."/>
            <person name="Lee Y.-J."/>
            <person name="Yi H."/>
            <person name="Bahn Y.-S."/>
            <person name="Kim J.F."/>
            <person name="Lee D.-W."/>
        </authorList>
    </citation>
    <scope>NUCLEOTIDE SEQUENCE [LARGE SCALE GENOMIC DNA]</scope>
    <source>
        <strain evidence="4 5">KCCM 41400</strain>
    </source>
</reference>
<accession>A0A410WVH2</accession>
<dbReference type="KEGG" id="pchi:PC41400_11910"/>
<dbReference type="RefSeq" id="WP_042228414.1">
    <property type="nucleotide sequence ID" value="NZ_CP026520.1"/>
</dbReference>